<feature type="transmembrane region" description="Helical" evidence="7">
    <location>
        <begin position="91"/>
        <end position="114"/>
    </location>
</feature>
<sequence length="263" mass="29027">MGNKRIEILYVASLICGTVILFFTLYPVGSTFFWSKPNLVAEALRDPQVIKSILLSMECAAYSTAIASLFGIPFAYFLARHEFRGKTLVESMIDIPIVMPHTVAGIALLTVISPKSPLGAFFGRYGIRLLGNKTAIVIAMVFVSMPLMISSAKEAFKWVSPRIENVSRSLGASHAGTFFRITLRMAWRDVLSGMIISWARGMSEFGAVIILAYHPMIAPTLIYERFSTYGIAYALPVTVILIMMSLAVFVALRLISLGKRDEV</sequence>
<keyword evidence="5 7" id="KW-1133">Transmembrane helix</keyword>
<evidence type="ECO:0000313" key="10">
    <source>
        <dbReference type="Proteomes" id="UP000027946"/>
    </source>
</evidence>
<evidence type="ECO:0000256" key="1">
    <source>
        <dbReference type="ARBA" id="ARBA00004651"/>
    </source>
</evidence>
<keyword evidence="10" id="KW-1185">Reference proteome</keyword>
<keyword evidence="3" id="KW-1003">Cell membrane</keyword>
<dbReference type="GO" id="GO:0055085">
    <property type="term" value="P:transmembrane transport"/>
    <property type="evidence" value="ECO:0007669"/>
    <property type="project" value="InterPro"/>
</dbReference>
<feature type="transmembrane region" description="Helical" evidence="7">
    <location>
        <begin position="190"/>
        <end position="213"/>
    </location>
</feature>
<dbReference type="OrthoDB" id="9795403at2"/>
<keyword evidence="2 7" id="KW-0813">Transport</keyword>
<dbReference type="InterPro" id="IPR035906">
    <property type="entry name" value="MetI-like_sf"/>
</dbReference>
<comment type="caution">
    <text evidence="9">The sequence shown here is derived from an EMBL/GenBank/DDBJ whole genome shotgun (WGS) entry which is preliminary data.</text>
</comment>
<dbReference type="SUPFAM" id="SSF161098">
    <property type="entry name" value="MetI-like"/>
    <property type="match status" value="1"/>
</dbReference>
<dbReference type="RefSeq" id="WP_038263671.1">
    <property type="nucleotide sequence ID" value="NZ_FSRH01000010.1"/>
</dbReference>
<evidence type="ECO:0000313" key="9">
    <source>
        <dbReference type="EMBL" id="KDR95433.1"/>
    </source>
</evidence>
<feature type="transmembrane region" description="Helical" evidence="7">
    <location>
        <begin position="60"/>
        <end position="79"/>
    </location>
</feature>
<comment type="similarity">
    <text evidence="7">Belongs to the binding-protein-dependent transport system permease family.</text>
</comment>
<keyword evidence="6 7" id="KW-0472">Membrane</keyword>
<dbReference type="eggNOG" id="COG0555">
    <property type="taxonomic scope" value="Bacteria"/>
</dbReference>
<comment type="subcellular location">
    <subcellularLocation>
        <location evidence="1 7">Cell membrane</location>
        <topology evidence="1 7">Multi-pass membrane protein</topology>
    </subcellularLocation>
</comment>
<accession>A0A069RF62</accession>
<dbReference type="PANTHER" id="PTHR30183:SF3">
    <property type="entry name" value="MOLYBDENUM TRANSPORT SYSTEM PERMEASE PROTEIN MODB"/>
    <property type="match status" value="1"/>
</dbReference>
<feature type="transmembrane region" description="Helical" evidence="7">
    <location>
        <begin position="134"/>
        <end position="152"/>
    </location>
</feature>
<feature type="transmembrane region" description="Helical" evidence="7">
    <location>
        <begin position="7"/>
        <end position="28"/>
    </location>
</feature>
<reference evidence="9 10" key="1">
    <citation type="submission" date="2014-03" db="EMBL/GenBank/DDBJ databases">
        <title>Genome sequence of Clostridium litorale W6, DSM 5388.</title>
        <authorList>
            <person name="Poehlein A."/>
            <person name="Jagirdar A."/>
            <person name="Khonsari B."/>
            <person name="Chibani C.M."/>
            <person name="Gutierrez Gutierrez D.A."/>
            <person name="Davydova E."/>
            <person name="Alghaithi H.S."/>
            <person name="Nair K.P."/>
            <person name="Dhamotharan K."/>
            <person name="Chandran L."/>
            <person name="G W."/>
            <person name="Daniel R."/>
        </authorList>
    </citation>
    <scope>NUCLEOTIDE SEQUENCE [LARGE SCALE GENOMIC DNA]</scope>
    <source>
        <strain evidence="9 10">W6</strain>
    </source>
</reference>
<feature type="domain" description="ABC transmembrane type-1" evidence="8">
    <location>
        <begin position="53"/>
        <end position="252"/>
    </location>
</feature>
<dbReference type="InterPro" id="IPR000515">
    <property type="entry name" value="MetI-like"/>
</dbReference>
<protein>
    <submittedName>
        <fullName evidence="9">Molybdate/tungstate transport system permease protein WtpB</fullName>
    </submittedName>
</protein>
<proteinExistence type="inferred from homology"/>
<evidence type="ECO:0000256" key="4">
    <source>
        <dbReference type="ARBA" id="ARBA00022692"/>
    </source>
</evidence>
<dbReference type="Pfam" id="PF00528">
    <property type="entry name" value="BPD_transp_1"/>
    <property type="match status" value="1"/>
</dbReference>
<dbReference type="STRING" id="1121324.CLIT_10c01600"/>
<name>A0A069RF62_PEPLI</name>
<dbReference type="EMBL" id="JJMM01000010">
    <property type="protein sequence ID" value="KDR95433.1"/>
    <property type="molecule type" value="Genomic_DNA"/>
</dbReference>
<evidence type="ECO:0000259" key="8">
    <source>
        <dbReference type="PROSITE" id="PS50928"/>
    </source>
</evidence>
<evidence type="ECO:0000256" key="6">
    <source>
        <dbReference type="ARBA" id="ARBA00023136"/>
    </source>
</evidence>
<evidence type="ECO:0000256" key="5">
    <source>
        <dbReference type="ARBA" id="ARBA00022989"/>
    </source>
</evidence>
<dbReference type="PROSITE" id="PS50928">
    <property type="entry name" value="ABC_TM1"/>
    <property type="match status" value="1"/>
</dbReference>
<dbReference type="Gene3D" id="1.10.3720.10">
    <property type="entry name" value="MetI-like"/>
    <property type="match status" value="1"/>
</dbReference>
<dbReference type="Proteomes" id="UP000027946">
    <property type="component" value="Unassembled WGS sequence"/>
</dbReference>
<dbReference type="AlphaFoldDB" id="A0A069RF62"/>
<dbReference type="CDD" id="cd06261">
    <property type="entry name" value="TM_PBP2"/>
    <property type="match status" value="1"/>
</dbReference>
<evidence type="ECO:0000256" key="3">
    <source>
        <dbReference type="ARBA" id="ARBA00022475"/>
    </source>
</evidence>
<evidence type="ECO:0000256" key="2">
    <source>
        <dbReference type="ARBA" id="ARBA00022448"/>
    </source>
</evidence>
<organism evidence="9 10">
    <name type="scientific">Peptoclostridium litorale DSM 5388</name>
    <dbReference type="NCBI Taxonomy" id="1121324"/>
    <lineage>
        <taxon>Bacteria</taxon>
        <taxon>Bacillati</taxon>
        <taxon>Bacillota</taxon>
        <taxon>Clostridia</taxon>
        <taxon>Peptostreptococcales</taxon>
        <taxon>Peptoclostridiaceae</taxon>
        <taxon>Peptoclostridium</taxon>
    </lineage>
</organism>
<feature type="transmembrane region" description="Helical" evidence="7">
    <location>
        <begin position="233"/>
        <end position="255"/>
    </location>
</feature>
<gene>
    <name evidence="9" type="primary">wtpB</name>
    <name evidence="9" type="ORF">CLIT_10c01600</name>
</gene>
<dbReference type="PANTHER" id="PTHR30183">
    <property type="entry name" value="MOLYBDENUM TRANSPORT SYSTEM PERMEASE PROTEIN MODB"/>
    <property type="match status" value="1"/>
</dbReference>
<keyword evidence="4 7" id="KW-0812">Transmembrane</keyword>
<dbReference type="GO" id="GO:0005886">
    <property type="term" value="C:plasma membrane"/>
    <property type="evidence" value="ECO:0007669"/>
    <property type="project" value="UniProtKB-SubCell"/>
</dbReference>
<evidence type="ECO:0000256" key="7">
    <source>
        <dbReference type="RuleBase" id="RU363032"/>
    </source>
</evidence>